<organism evidence="1">
    <name type="scientific">uncultured Caudovirales phage</name>
    <dbReference type="NCBI Taxonomy" id="2100421"/>
    <lineage>
        <taxon>Viruses</taxon>
        <taxon>Duplodnaviria</taxon>
        <taxon>Heunggongvirae</taxon>
        <taxon>Uroviricota</taxon>
        <taxon>Caudoviricetes</taxon>
        <taxon>Peduoviridae</taxon>
        <taxon>Maltschvirus</taxon>
        <taxon>Maltschvirus maltsch</taxon>
    </lineage>
</organism>
<evidence type="ECO:0008006" key="2">
    <source>
        <dbReference type="Google" id="ProtNLM"/>
    </source>
</evidence>
<dbReference type="Pfam" id="PF25675">
    <property type="entry name" value="Phage_nozzle"/>
    <property type="match status" value="1"/>
</dbReference>
<dbReference type="EMBL" id="LR796381">
    <property type="protein sequence ID" value="CAB4140509.1"/>
    <property type="molecule type" value="Genomic_DNA"/>
</dbReference>
<protein>
    <recommendedName>
        <fullName evidence="2">Tail tubular protein B</fullName>
    </recommendedName>
</protein>
<name>A0A6J5M9V3_9CAUD</name>
<reference evidence="1" key="1">
    <citation type="submission" date="2020-04" db="EMBL/GenBank/DDBJ databases">
        <authorList>
            <person name="Chiriac C."/>
            <person name="Salcher M."/>
            <person name="Ghai R."/>
            <person name="Kavagutti S V."/>
        </authorList>
    </citation>
    <scope>NUCLEOTIDE SEQUENCE</scope>
</reference>
<accession>A0A6J5M9V3</accession>
<evidence type="ECO:0000313" key="1">
    <source>
        <dbReference type="EMBL" id="CAB4140509.1"/>
    </source>
</evidence>
<gene>
    <name evidence="1" type="ORF">UFOVP396_45</name>
</gene>
<proteinExistence type="predicted"/>
<sequence>MASKLISTSIPNLLNGVSQQPDTIRLPNQAETQENGLSDVVYGLGKRPPSIHVAKLNTDTFTNSKIHFINRDSTERYTVLINNGSIKVYDLSGNQKTVVAPSLTYLTTTNPVQDINLVTVADFTFVVNKTITVAKSGNVTSTRPDEAIFYVKNGQYKTTYEIKINGSTVASYQTLDNSTSSNASSITTDNIATELYNDLVSAFPSGYTIVRDGSIIYFAKTTGTFTASVSDGIGGDGLILVKNKTNSFSDLPYKGYTGFLVEVTGDKGTEFDNYYVYWDGDAWVETVADGLDNNFNTATLPHVLIRTADGNFRFCKADGSSYTIGATSYTVPTYNGRTCGDIDTASDPSFVGNKIQDIFFYRNRLGLLSDENVIFSKVSEFFTFYPETVTTILDDDAVDVAVSHNRVSNLKWAVALNEELLLFSDTTQFLLKPEETLTSKTVAINQATEYEIDSICKPVPIGKNVYFSFRRGTYAGVSEYFLSSDLLTKEANDTSLNVPRYLNGRVYSLKGSNTENTLFAFSSEARNTIGVYKFYFDSSNKSLQKSWSKYIFPTGTVLLDGEVIDTFFYLVVKRDDGVYLEKINLKTNEVDTNLTFPVLLDRKVSVTGTYNSTTNLTTFTLPYPDTQTRAVVLGGDWSSTQRGRSVDINSSTSTTVVVVGNYSTNPVYIGNKYNFKYRFSTFYVREQRGSGTTSTINSGRLQLKKLKLVYGDTGYFNVSLFPTARDTSIYQFTGQILGSSNFILGKPTLESGSFSCPIQCRNIDIDIEINSDSYLPCNFLSAEWEGLFTILSQRVAV</sequence>
<dbReference type="InterPro" id="IPR058003">
    <property type="entry name" value="Phage_gp12"/>
</dbReference>